<dbReference type="PANTHER" id="PTHR24345">
    <property type="entry name" value="SERINE/THREONINE-PROTEIN KINASE PLK"/>
    <property type="match status" value="1"/>
</dbReference>
<dbReference type="SUPFAM" id="SSF56112">
    <property type="entry name" value="Protein kinase-like (PK-like)"/>
    <property type="match status" value="1"/>
</dbReference>
<dbReference type="Gene3D" id="1.10.510.10">
    <property type="entry name" value="Transferase(Phosphotransferase) domain 1"/>
    <property type="match status" value="1"/>
</dbReference>
<evidence type="ECO:0000259" key="1">
    <source>
        <dbReference type="PROSITE" id="PS50011"/>
    </source>
</evidence>
<sequence>MGKDNCSECCIHMYYWKVVYTILRIVCFITGKMKALRDAELGAFTFFASALPHDVCGSNGLPLTPNSIKILGRFQILKTITHPRLCQYVDISRGKHERLIVVAEHYSRNVGDFRHRQTASSEKVLQIAYEVLEGLEFMNKHGLVHRALSPNNVVMDCKGNVKLAKFGLYHMTDHGADVDFPIGNPSYLAPEVIAQGSFHPSDPSCDEAPHPSGPKTDIWSLGILLFELCVGRRVLQNIEISDKLKFILTLGCMDDIVTVLAEEHGCLEIIKELPENVVELLRKCLTFLPSKRPTPAQLLGDPVFDGISCLYAPFQKPVSLFSSSLRCAHLELPDDIGDLCKGLLQVH</sequence>
<gene>
    <name evidence="2" type="ORF">ILYODFUR_031768</name>
</gene>
<keyword evidence="3" id="KW-1185">Reference proteome</keyword>
<comment type="caution">
    <text evidence="2">The sequence shown here is derived from an EMBL/GenBank/DDBJ whole genome shotgun (WGS) entry which is preliminary data.</text>
</comment>
<feature type="domain" description="Protein kinase" evidence="1">
    <location>
        <begin position="1"/>
        <end position="304"/>
    </location>
</feature>
<protein>
    <recommendedName>
        <fullName evidence="1">Protein kinase domain-containing protein</fullName>
    </recommendedName>
</protein>
<dbReference type="Pfam" id="PF00069">
    <property type="entry name" value="Pkinase"/>
    <property type="match status" value="1"/>
</dbReference>
<dbReference type="Proteomes" id="UP001482620">
    <property type="component" value="Unassembled WGS sequence"/>
</dbReference>
<proteinExistence type="predicted"/>
<accession>A0ABV0UN07</accession>
<dbReference type="PANTHER" id="PTHR24345:SF87">
    <property type="entry name" value="TBC1 DOMAIN CONTAINING KINASE"/>
    <property type="match status" value="1"/>
</dbReference>
<dbReference type="EMBL" id="JAHRIQ010074507">
    <property type="protein sequence ID" value="MEQ2245810.1"/>
    <property type="molecule type" value="Genomic_DNA"/>
</dbReference>
<evidence type="ECO:0000313" key="3">
    <source>
        <dbReference type="Proteomes" id="UP001482620"/>
    </source>
</evidence>
<dbReference type="InterPro" id="IPR000719">
    <property type="entry name" value="Prot_kinase_dom"/>
</dbReference>
<dbReference type="InterPro" id="IPR011009">
    <property type="entry name" value="Kinase-like_dom_sf"/>
</dbReference>
<organism evidence="2 3">
    <name type="scientific">Ilyodon furcidens</name>
    <name type="common">goldbreast splitfin</name>
    <dbReference type="NCBI Taxonomy" id="33524"/>
    <lineage>
        <taxon>Eukaryota</taxon>
        <taxon>Metazoa</taxon>
        <taxon>Chordata</taxon>
        <taxon>Craniata</taxon>
        <taxon>Vertebrata</taxon>
        <taxon>Euteleostomi</taxon>
        <taxon>Actinopterygii</taxon>
        <taxon>Neopterygii</taxon>
        <taxon>Teleostei</taxon>
        <taxon>Neoteleostei</taxon>
        <taxon>Acanthomorphata</taxon>
        <taxon>Ovalentaria</taxon>
        <taxon>Atherinomorphae</taxon>
        <taxon>Cyprinodontiformes</taxon>
        <taxon>Goodeidae</taxon>
        <taxon>Ilyodon</taxon>
    </lineage>
</organism>
<evidence type="ECO:0000313" key="2">
    <source>
        <dbReference type="EMBL" id="MEQ2245810.1"/>
    </source>
</evidence>
<dbReference type="PROSITE" id="PS50011">
    <property type="entry name" value="PROTEIN_KINASE_DOM"/>
    <property type="match status" value="1"/>
</dbReference>
<name>A0ABV0UN07_9TELE</name>
<reference evidence="2 3" key="1">
    <citation type="submission" date="2021-06" db="EMBL/GenBank/DDBJ databases">
        <authorList>
            <person name="Palmer J.M."/>
        </authorList>
    </citation>
    <scope>NUCLEOTIDE SEQUENCE [LARGE SCALE GENOMIC DNA]</scope>
    <source>
        <strain evidence="3">if_2019</strain>
        <tissue evidence="2">Muscle</tissue>
    </source>
</reference>